<accession>B3SBF9</accession>
<dbReference type="GO" id="GO:0006635">
    <property type="term" value="P:fatty acid beta-oxidation"/>
    <property type="evidence" value="ECO:0000318"/>
    <property type="project" value="GO_Central"/>
</dbReference>
<dbReference type="PANTHER" id="PTHR11941:SF75">
    <property type="entry name" value="ENOYL-COA HYDRATASE_ISOMERASE FAMILY PROTEIN"/>
    <property type="match status" value="1"/>
</dbReference>
<dbReference type="OMA" id="MPFTVGM"/>
<dbReference type="SUPFAM" id="SSF52096">
    <property type="entry name" value="ClpP/crotonase"/>
    <property type="match status" value="1"/>
</dbReference>
<dbReference type="EMBL" id="DS985264">
    <property type="protein sequence ID" value="EDV19995.1"/>
    <property type="molecule type" value="Genomic_DNA"/>
</dbReference>
<evidence type="ECO:0000256" key="1">
    <source>
        <dbReference type="ARBA" id="ARBA00000452"/>
    </source>
</evidence>
<sequence>MDGKIVQVIYQDRFAIIKMNAGENRFNLSFTQAMNRALDEIEARSDIQAVITTSTGKFFSNGLDLDWLNKQSESTRQKSLYESGVLIGRILTFPIPTVAAINGHAFAAGAILALAHDYRVMRTNHGWWSLNEVFINRRFAPGWLQVLKDKLSHDGVLRQAMLFGKRFTAEEAVKDNIIDECVAHEILMQSAKKLIHQLGENKQYPRATLGLFKRDLYAKAYNLLNESPKSKL</sequence>
<evidence type="ECO:0000313" key="5">
    <source>
        <dbReference type="Proteomes" id="UP000009022"/>
    </source>
</evidence>
<dbReference type="InterPro" id="IPR001753">
    <property type="entry name" value="Enoyl-CoA_hydra/iso"/>
</dbReference>
<evidence type="ECO:0000256" key="2">
    <source>
        <dbReference type="ARBA" id="ARBA00000765"/>
    </source>
</evidence>
<keyword evidence="3" id="KW-0443">Lipid metabolism</keyword>
<dbReference type="RefSeq" id="XP_002117585.1">
    <property type="nucleotide sequence ID" value="XM_002117549.1"/>
</dbReference>
<protein>
    <submittedName>
        <fullName evidence="4">Uncharacterized protein</fullName>
    </submittedName>
</protein>
<keyword evidence="5" id="KW-1185">Reference proteome</keyword>
<dbReference type="AlphaFoldDB" id="B3SBF9"/>
<dbReference type="KEGG" id="tad:TRIADDRAFT_61604"/>
<dbReference type="FunFam" id="3.90.226.10:FF:000049">
    <property type="entry name" value="Enoyl-CoA delta isomerase 3"/>
    <property type="match status" value="1"/>
</dbReference>
<dbReference type="PANTHER" id="PTHR11941">
    <property type="entry name" value="ENOYL-COA HYDRATASE-RELATED"/>
    <property type="match status" value="1"/>
</dbReference>
<evidence type="ECO:0000256" key="3">
    <source>
        <dbReference type="ARBA" id="ARBA00023098"/>
    </source>
</evidence>
<dbReference type="HOGENOM" id="CLU_009834_3_2_1"/>
<name>B3SBF9_TRIAD</name>
<comment type="catalytic activity">
    <reaction evidence="1">
        <text>a (3Z)-enoyl-CoA = a 4-saturated (2E)-enoyl-CoA</text>
        <dbReference type="Rhea" id="RHEA:45900"/>
        <dbReference type="ChEBI" id="CHEBI:85097"/>
        <dbReference type="ChEBI" id="CHEBI:85489"/>
        <dbReference type="EC" id="5.3.3.8"/>
    </reaction>
</comment>
<reference evidence="4 5" key="1">
    <citation type="journal article" date="2008" name="Nature">
        <title>The Trichoplax genome and the nature of placozoans.</title>
        <authorList>
            <person name="Srivastava M."/>
            <person name="Begovic E."/>
            <person name="Chapman J."/>
            <person name="Putnam N.H."/>
            <person name="Hellsten U."/>
            <person name="Kawashima T."/>
            <person name="Kuo A."/>
            <person name="Mitros T."/>
            <person name="Salamov A."/>
            <person name="Carpenter M.L."/>
            <person name="Signorovitch A.Y."/>
            <person name="Moreno M.A."/>
            <person name="Kamm K."/>
            <person name="Grimwood J."/>
            <person name="Schmutz J."/>
            <person name="Shapiro H."/>
            <person name="Grigoriev I.V."/>
            <person name="Buss L.W."/>
            <person name="Schierwater B."/>
            <person name="Dellaporta S.L."/>
            <person name="Rokhsar D.S."/>
        </authorList>
    </citation>
    <scope>NUCLEOTIDE SEQUENCE [LARGE SCALE GENOMIC DNA]</scope>
    <source>
        <strain evidence="4 5">Grell-BS-1999</strain>
    </source>
</reference>
<dbReference type="OrthoDB" id="1696280at2759"/>
<dbReference type="GeneID" id="6758754"/>
<organism evidence="4 5">
    <name type="scientific">Trichoplax adhaerens</name>
    <name type="common">Trichoplax reptans</name>
    <dbReference type="NCBI Taxonomy" id="10228"/>
    <lineage>
        <taxon>Eukaryota</taxon>
        <taxon>Metazoa</taxon>
        <taxon>Placozoa</taxon>
        <taxon>Uniplacotomia</taxon>
        <taxon>Trichoplacea</taxon>
        <taxon>Trichoplacidae</taxon>
        <taxon>Trichoplax</taxon>
    </lineage>
</organism>
<proteinExistence type="predicted"/>
<dbReference type="InParanoid" id="B3SBF9"/>
<dbReference type="GO" id="GO:0004165">
    <property type="term" value="F:delta(3)-delta(2)-enoyl-CoA isomerase activity"/>
    <property type="evidence" value="ECO:0000318"/>
    <property type="project" value="GO_Central"/>
</dbReference>
<dbReference type="Proteomes" id="UP000009022">
    <property type="component" value="Unassembled WGS sequence"/>
</dbReference>
<dbReference type="PhylomeDB" id="B3SBF9"/>
<dbReference type="CDD" id="cd06558">
    <property type="entry name" value="crotonase-like"/>
    <property type="match status" value="1"/>
</dbReference>
<dbReference type="STRING" id="10228.B3SBF9"/>
<evidence type="ECO:0000313" key="4">
    <source>
        <dbReference type="EMBL" id="EDV19995.1"/>
    </source>
</evidence>
<dbReference type="InterPro" id="IPR029045">
    <property type="entry name" value="ClpP/crotonase-like_dom_sf"/>
</dbReference>
<dbReference type="Gene3D" id="3.90.226.10">
    <property type="entry name" value="2-enoyl-CoA Hydratase, Chain A, domain 1"/>
    <property type="match status" value="1"/>
</dbReference>
<comment type="catalytic activity">
    <reaction evidence="2">
        <text>a (3E)-enoyl-CoA = a 4-saturated (2E)-enoyl-CoA</text>
        <dbReference type="Rhea" id="RHEA:45228"/>
        <dbReference type="ChEBI" id="CHEBI:58521"/>
        <dbReference type="ChEBI" id="CHEBI:85097"/>
        <dbReference type="EC" id="5.3.3.8"/>
    </reaction>
</comment>
<dbReference type="CTD" id="6758754"/>
<gene>
    <name evidence="4" type="ORF">TRIADDRAFT_61604</name>
</gene>
<dbReference type="Pfam" id="PF00378">
    <property type="entry name" value="ECH_1"/>
    <property type="match status" value="1"/>
</dbReference>
<dbReference type="eggNOG" id="ENOG502S297">
    <property type="taxonomic scope" value="Eukaryota"/>
</dbReference>